<keyword evidence="4" id="KW-0572">Peptidoglycan-anchor</keyword>
<evidence type="ECO:0000259" key="7">
    <source>
        <dbReference type="PROSITE" id="PS50847"/>
    </source>
</evidence>
<proteinExistence type="predicted"/>
<dbReference type="PROSITE" id="PS51257">
    <property type="entry name" value="PROKAR_LIPOPROTEIN"/>
    <property type="match status" value="1"/>
</dbReference>
<name>A0A1E5KX67_9ENTE</name>
<dbReference type="EMBL" id="MIEK01000023">
    <property type="protein sequence ID" value="OEH82457.1"/>
    <property type="molecule type" value="Genomic_DNA"/>
</dbReference>
<evidence type="ECO:0000256" key="2">
    <source>
        <dbReference type="ARBA" id="ARBA00022525"/>
    </source>
</evidence>
<dbReference type="Proteomes" id="UP000095256">
    <property type="component" value="Unassembled WGS sequence"/>
</dbReference>
<feature type="domain" description="Gram-positive cocci surface proteins LPxTG" evidence="7">
    <location>
        <begin position="65"/>
        <end position="101"/>
    </location>
</feature>
<keyword evidence="5" id="KW-1133">Transmembrane helix</keyword>
<keyword evidence="3 6" id="KW-0732">Signal</keyword>
<sequence length="101" mass="11370">MKGINRKRRIVLILCFLYSAFSLSCYAFAEENGGAVQTNGEIAFFEEKTTQTSNEPTIQKPKGKLPATGEVVRNSLGGIGVLILLLLLFLFYRKRRNQKNE</sequence>
<dbReference type="NCBIfam" id="TIGR01167">
    <property type="entry name" value="LPXTG_anchor"/>
    <property type="match status" value="1"/>
</dbReference>
<dbReference type="PROSITE" id="PS50847">
    <property type="entry name" value="GRAM_POS_ANCHORING"/>
    <property type="match status" value="1"/>
</dbReference>
<keyword evidence="5" id="KW-0812">Transmembrane</keyword>
<comment type="caution">
    <text evidence="8">The sequence shown here is derived from an EMBL/GenBank/DDBJ whole genome shotgun (WGS) entry which is preliminary data.</text>
</comment>
<dbReference type="STRING" id="762845.BCR26_02850"/>
<accession>A0A1E5KX67</accession>
<evidence type="ECO:0000256" key="3">
    <source>
        <dbReference type="ARBA" id="ARBA00022729"/>
    </source>
</evidence>
<feature type="transmembrane region" description="Helical" evidence="5">
    <location>
        <begin position="71"/>
        <end position="92"/>
    </location>
</feature>
<keyword evidence="9" id="KW-1185">Reference proteome</keyword>
<evidence type="ECO:0000256" key="1">
    <source>
        <dbReference type="ARBA" id="ARBA00022512"/>
    </source>
</evidence>
<keyword evidence="2" id="KW-0964">Secreted</keyword>
<organism evidence="8 9">
    <name type="scientific">Enterococcus rivorum</name>
    <dbReference type="NCBI Taxonomy" id="762845"/>
    <lineage>
        <taxon>Bacteria</taxon>
        <taxon>Bacillati</taxon>
        <taxon>Bacillota</taxon>
        <taxon>Bacilli</taxon>
        <taxon>Lactobacillales</taxon>
        <taxon>Enterococcaceae</taxon>
        <taxon>Enterococcus</taxon>
    </lineage>
</organism>
<keyword evidence="1" id="KW-0134">Cell wall</keyword>
<dbReference type="RefSeq" id="WP_069698734.1">
    <property type="nucleotide sequence ID" value="NZ_JAGGMA010000001.1"/>
</dbReference>
<evidence type="ECO:0000256" key="5">
    <source>
        <dbReference type="SAM" id="Phobius"/>
    </source>
</evidence>
<reference evidence="8 9" key="1">
    <citation type="submission" date="2016-09" db="EMBL/GenBank/DDBJ databases">
        <authorList>
            <person name="Capua I."/>
            <person name="De Benedictis P."/>
            <person name="Joannis T."/>
            <person name="Lombin L.H."/>
            <person name="Cattoli G."/>
        </authorList>
    </citation>
    <scope>NUCLEOTIDE SEQUENCE [LARGE SCALE GENOMIC DNA]</scope>
    <source>
        <strain evidence="8 9">LMG 25899</strain>
    </source>
</reference>
<dbReference type="InterPro" id="IPR019931">
    <property type="entry name" value="LPXTG_anchor"/>
</dbReference>
<evidence type="ECO:0000313" key="9">
    <source>
        <dbReference type="Proteomes" id="UP000095256"/>
    </source>
</evidence>
<feature type="signal peptide" evidence="6">
    <location>
        <begin position="1"/>
        <end position="29"/>
    </location>
</feature>
<evidence type="ECO:0000313" key="8">
    <source>
        <dbReference type="EMBL" id="OEH82457.1"/>
    </source>
</evidence>
<dbReference type="Pfam" id="PF00746">
    <property type="entry name" value="Gram_pos_anchor"/>
    <property type="match status" value="1"/>
</dbReference>
<dbReference type="AlphaFoldDB" id="A0A1E5KX67"/>
<evidence type="ECO:0000256" key="4">
    <source>
        <dbReference type="ARBA" id="ARBA00023088"/>
    </source>
</evidence>
<feature type="chain" id="PRO_5009180552" description="Gram-positive cocci surface proteins LPxTG domain-containing protein" evidence="6">
    <location>
        <begin position="30"/>
        <end position="101"/>
    </location>
</feature>
<gene>
    <name evidence="8" type="ORF">BCR26_02850</name>
</gene>
<evidence type="ECO:0000256" key="6">
    <source>
        <dbReference type="SAM" id="SignalP"/>
    </source>
</evidence>
<keyword evidence="5" id="KW-0472">Membrane</keyword>
<protein>
    <recommendedName>
        <fullName evidence="7">Gram-positive cocci surface proteins LPxTG domain-containing protein</fullName>
    </recommendedName>
</protein>